<accession>A0A6J7US32</accession>
<dbReference type="AlphaFoldDB" id="A0A6J7US32"/>
<dbReference type="InterPro" id="IPR011008">
    <property type="entry name" value="Dimeric_a/b-barrel"/>
</dbReference>
<proteinExistence type="predicted"/>
<organism evidence="1">
    <name type="scientific">freshwater metagenome</name>
    <dbReference type="NCBI Taxonomy" id="449393"/>
    <lineage>
        <taxon>unclassified sequences</taxon>
        <taxon>metagenomes</taxon>
        <taxon>ecological metagenomes</taxon>
    </lineage>
</organism>
<evidence type="ECO:0000313" key="1">
    <source>
        <dbReference type="EMBL" id="CAB5068810.1"/>
    </source>
</evidence>
<sequence>MEKLIYLIRERASRDGGELRKQVLDQLVPQLSAAGARDISVHLSDDLVGIAGPMPCPGSELPMRAAVSLWIPNHDDAPAVQQILSGLGERCDGYLVTESVYSEFGQRRGAARDWPAGQRSPGLVTLALVHRNPALDERTFREFWYGHQSPMSEELQPRLRYVRNTVVHPVTPGAPPLDGIVVESWESEAIVSDIEAFHNGDLENLSVMLDSVDTVFEMSKLRSIAMSEYLFF</sequence>
<protein>
    <submittedName>
        <fullName evidence="1">Unannotated protein</fullName>
    </submittedName>
</protein>
<name>A0A6J7US32_9ZZZZ</name>
<gene>
    <name evidence="1" type="ORF">UFOPK4354_01656</name>
</gene>
<reference evidence="1" key="1">
    <citation type="submission" date="2020-05" db="EMBL/GenBank/DDBJ databases">
        <authorList>
            <person name="Chiriac C."/>
            <person name="Salcher M."/>
            <person name="Ghai R."/>
            <person name="Kavagutti S V."/>
        </authorList>
    </citation>
    <scope>NUCLEOTIDE SEQUENCE</scope>
</reference>
<dbReference type="EMBL" id="CAFBQW010000230">
    <property type="protein sequence ID" value="CAB5068810.1"/>
    <property type="molecule type" value="Genomic_DNA"/>
</dbReference>
<dbReference type="SUPFAM" id="SSF54909">
    <property type="entry name" value="Dimeric alpha+beta barrel"/>
    <property type="match status" value="1"/>
</dbReference>
<dbReference type="Gene3D" id="3.30.70.100">
    <property type="match status" value="1"/>
</dbReference>